<dbReference type="HOGENOM" id="CLU_018264_0_0_12"/>
<evidence type="ECO:0000256" key="13">
    <source>
        <dbReference type="RuleBase" id="RU003555"/>
    </source>
</evidence>
<dbReference type="Pfam" id="PF13481">
    <property type="entry name" value="AAA_25"/>
    <property type="match status" value="1"/>
</dbReference>
<evidence type="ECO:0000313" key="15">
    <source>
        <dbReference type="EMBL" id="AEJ60417.1"/>
    </source>
</evidence>
<proteinExistence type="inferred from homology"/>
<dbReference type="PROSITE" id="PS50162">
    <property type="entry name" value="RECA_2"/>
    <property type="match status" value="1"/>
</dbReference>
<dbReference type="PANTHER" id="PTHR32472:SF10">
    <property type="entry name" value="DNA REPAIR PROTEIN RADA-LIKE PROTEIN"/>
    <property type="match status" value="1"/>
</dbReference>
<evidence type="ECO:0000259" key="14">
    <source>
        <dbReference type="PROSITE" id="PS50162"/>
    </source>
</evidence>
<gene>
    <name evidence="11" type="primary">radA</name>
    <name evidence="15" type="ordered locus">Spith_0130</name>
</gene>
<dbReference type="MEROPS" id="S16.A04"/>
<dbReference type="InterPro" id="IPR003593">
    <property type="entry name" value="AAA+_ATPase"/>
</dbReference>
<dbReference type="InterPro" id="IPR027417">
    <property type="entry name" value="P-loop_NTPase"/>
</dbReference>
<dbReference type="SMART" id="SM00382">
    <property type="entry name" value="AAA"/>
    <property type="match status" value="1"/>
</dbReference>
<dbReference type="SUPFAM" id="SSF54211">
    <property type="entry name" value="Ribosomal protein S5 domain 2-like"/>
    <property type="match status" value="1"/>
</dbReference>
<dbReference type="KEGG" id="stq:Spith_0130"/>
<keyword evidence="7 11" id="KW-0067">ATP-binding</keyword>
<dbReference type="GO" id="GO:0008270">
    <property type="term" value="F:zinc ion binding"/>
    <property type="evidence" value="ECO:0007669"/>
    <property type="project" value="UniProtKB-KW"/>
</dbReference>
<comment type="function">
    <text evidence="13">DNA-dependent ATPase involved in processing of recombination intermediates, plays a role in repairing DNA breaks. Stimulates the branch migration of RecA-mediated strand transfer reactions, allowing the 3' invading strand to extend heteroduplex DNA faster. Binds ssDNA in the presence of ADP but not other nucleotides, has ATPase activity that is stimulated by ssDNA and various branched DNA structures, but inhibited by SSB. Does not have RecA's homology-searching function.</text>
</comment>
<dbReference type="GO" id="GO:0003684">
    <property type="term" value="F:damaged DNA binding"/>
    <property type="evidence" value="ECO:0007669"/>
    <property type="project" value="InterPro"/>
</dbReference>
<dbReference type="Pfam" id="PF18073">
    <property type="entry name" value="Zn_ribbon_LapB"/>
    <property type="match status" value="1"/>
</dbReference>
<dbReference type="SUPFAM" id="SSF52540">
    <property type="entry name" value="P-loop containing nucleoside triphosphate hydrolases"/>
    <property type="match status" value="1"/>
</dbReference>
<feature type="region of interest" description="Lon-protease-like" evidence="11">
    <location>
        <begin position="348"/>
        <end position="447"/>
    </location>
</feature>
<comment type="function">
    <text evidence="11">Plays a role in repairing double-strand DNA breaks, probably involving stabilizing or processing branched DNA or blocked replication forks.</text>
</comment>
<dbReference type="Proteomes" id="UP000007254">
    <property type="component" value="Chromosome"/>
</dbReference>
<keyword evidence="2 11" id="KW-0547">Nucleotide-binding</keyword>
<dbReference type="InterPro" id="IPR020588">
    <property type="entry name" value="RecA_ATP-bd"/>
</dbReference>
<dbReference type="InterPro" id="IPR014721">
    <property type="entry name" value="Ribsml_uS5_D2-typ_fold_subgr"/>
</dbReference>
<keyword evidence="9 11" id="KW-0238">DNA-binding</keyword>
<keyword evidence="5" id="KW-0378">Hydrolase</keyword>
<dbReference type="HAMAP" id="MF_01498">
    <property type="entry name" value="RadA_bact"/>
    <property type="match status" value="1"/>
</dbReference>
<comment type="domain">
    <text evidence="11">The middle region has homology to RecA with ATPase motifs including the RadA KNRFG motif, while the C-terminus is homologous to Lon protease.</text>
</comment>
<dbReference type="GO" id="GO:0016787">
    <property type="term" value="F:hydrolase activity"/>
    <property type="evidence" value="ECO:0007669"/>
    <property type="project" value="UniProtKB-KW"/>
</dbReference>
<dbReference type="InterPro" id="IPR020568">
    <property type="entry name" value="Ribosomal_Su5_D2-typ_SF"/>
</dbReference>
<dbReference type="PRINTS" id="PR01874">
    <property type="entry name" value="DNAREPAIRADA"/>
</dbReference>
<evidence type="ECO:0000256" key="4">
    <source>
        <dbReference type="ARBA" id="ARBA00022771"/>
    </source>
</evidence>
<dbReference type="InterPro" id="IPR004504">
    <property type="entry name" value="DNA_repair_RadA"/>
</dbReference>
<dbReference type="AlphaFoldDB" id="G0GC53"/>
<dbReference type="InterPro" id="IPR041166">
    <property type="entry name" value="Rubredoxin_2"/>
</dbReference>
<dbReference type="OrthoDB" id="9803906at2"/>
<dbReference type="EMBL" id="CP002903">
    <property type="protein sequence ID" value="AEJ60417.1"/>
    <property type="molecule type" value="Genomic_DNA"/>
</dbReference>
<comment type="similarity">
    <text evidence="11 13">Belongs to the RecA family. RadA subfamily.</text>
</comment>
<dbReference type="PANTHER" id="PTHR32472">
    <property type="entry name" value="DNA REPAIR PROTEIN RADA"/>
    <property type="match status" value="1"/>
</dbReference>
<evidence type="ECO:0000256" key="12">
    <source>
        <dbReference type="NCBIfam" id="TIGR00416"/>
    </source>
</evidence>
<keyword evidence="6 13" id="KW-0862">Zinc</keyword>
<evidence type="ECO:0000256" key="5">
    <source>
        <dbReference type="ARBA" id="ARBA00022801"/>
    </source>
</evidence>
<evidence type="ECO:0000256" key="1">
    <source>
        <dbReference type="ARBA" id="ARBA00022723"/>
    </source>
</evidence>
<evidence type="ECO:0000256" key="11">
    <source>
        <dbReference type="HAMAP-Rule" id="MF_01498"/>
    </source>
</evidence>
<evidence type="ECO:0000256" key="2">
    <source>
        <dbReference type="ARBA" id="ARBA00022741"/>
    </source>
</evidence>
<name>G0GC53_WINT7</name>
<evidence type="ECO:0000256" key="3">
    <source>
        <dbReference type="ARBA" id="ARBA00022763"/>
    </source>
</evidence>
<dbReference type="Pfam" id="PF13541">
    <property type="entry name" value="ChlI"/>
    <property type="match status" value="1"/>
</dbReference>
<reference evidence="15 16" key="1">
    <citation type="submission" date="2011-06" db="EMBL/GenBank/DDBJ databases">
        <title>The complete genome of Spirochaeta thermophila DSM 6578.</title>
        <authorList>
            <consortium name="US DOE Joint Genome Institute (JGI-PGF)"/>
            <person name="Lucas S."/>
            <person name="Lapidus A."/>
            <person name="Bruce D."/>
            <person name="Goodwin L."/>
            <person name="Pitluck S."/>
            <person name="Peters L."/>
            <person name="Kyrpides N."/>
            <person name="Mavromatis K."/>
            <person name="Ivanova N."/>
            <person name="Mikailova N."/>
            <person name="Pagani I."/>
            <person name="Chertkov O."/>
            <person name="Detter J.C."/>
            <person name="Tapia R."/>
            <person name="Han C."/>
            <person name="Land M."/>
            <person name="Hauser L."/>
            <person name="Markowitz V."/>
            <person name="Cheng J.-F."/>
            <person name="Hugenholtz P."/>
            <person name="Woyke T."/>
            <person name="Wu D."/>
            <person name="Spring S."/>
            <person name="Merkhoffer B."/>
            <person name="Schneider S."/>
            <person name="Klenk H.-P."/>
            <person name="Eisen J.A."/>
        </authorList>
    </citation>
    <scope>NUCLEOTIDE SEQUENCE [LARGE SCALE GENOMIC DNA]</scope>
    <source>
        <strain evidence="16">ATCC 700085 / DSM 6578 / Z-1203</strain>
    </source>
</reference>
<evidence type="ECO:0000256" key="7">
    <source>
        <dbReference type="ARBA" id="ARBA00022840"/>
    </source>
</evidence>
<feature type="domain" description="RecA family profile 1" evidence="14">
    <location>
        <begin position="64"/>
        <end position="212"/>
    </location>
</feature>
<accession>G0GC53</accession>
<keyword evidence="16" id="KW-1185">Reference proteome</keyword>
<dbReference type="Gene3D" id="3.40.50.300">
    <property type="entry name" value="P-loop containing nucleotide triphosphate hydrolases"/>
    <property type="match status" value="1"/>
</dbReference>
<sequence>MGKGVKSRFVCTECGYEVSKWVGKCPGCGAWNSMVEQVRGGERERGERRGGSGVVWLPEVVAQGEERIVTGVGEFDRVLGGGLVRGSVVLVGGEPGIGKSTLVLQVAARLAGGVKVVYAAGEESVGQVAARAARLGCGKAEVELAAETQVESLEALLRQRRADVVVVDSLQMLYSPQMGSAPGTVNQLKFCAYELAQWAREQGGVVLLVAHVTKEGVIAGPKQVEHMVDTVLYVEAAEHNLRILRGVKNRFGSVDEIGVFEMTGKGLVEVAEVSRLFLVQREGGVPPGVVVAPVVEGSRAFLVEIQALTVPAKSGVSRVYAGSIEPARVSRVAAVLEKHVGVQFGSQDLYVNVAGGLRVQEVGVELPLAMALYSARTGLAVPAGLVVVGELSLAGEVRAVRDLRRRVRTARELGFERVVSPPGDGADPLLVVRNVKEAVRAVFGAGG</sequence>
<evidence type="ECO:0000256" key="8">
    <source>
        <dbReference type="ARBA" id="ARBA00023016"/>
    </source>
</evidence>
<dbReference type="GO" id="GO:0005829">
    <property type="term" value="C:cytosol"/>
    <property type="evidence" value="ECO:0007669"/>
    <property type="project" value="TreeGrafter"/>
</dbReference>
<dbReference type="GO" id="GO:0000725">
    <property type="term" value="P:recombinational repair"/>
    <property type="evidence" value="ECO:0007669"/>
    <property type="project" value="UniProtKB-UniRule"/>
</dbReference>
<dbReference type="STRING" id="869211.Spith_0130"/>
<evidence type="ECO:0000256" key="9">
    <source>
        <dbReference type="ARBA" id="ARBA00023125"/>
    </source>
</evidence>
<dbReference type="GO" id="GO:0005524">
    <property type="term" value="F:ATP binding"/>
    <property type="evidence" value="ECO:0007669"/>
    <property type="project" value="UniProtKB-UniRule"/>
</dbReference>
<keyword evidence="10 11" id="KW-0234">DNA repair</keyword>
<dbReference type="RefSeq" id="WP_014623823.1">
    <property type="nucleotide sequence ID" value="NC_017583.1"/>
</dbReference>
<evidence type="ECO:0000256" key="10">
    <source>
        <dbReference type="ARBA" id="ARBA00023204"/>
    </source>
</evidence>
<dbReference type="GO" id="GO:0140664">
    <property type="term" value="F:ATP-dependent DNA damage sensor activity"/>
    <property type="evidence" value="ECO:0007669"/>
    <property type="project" value="InterPro"/>
</dbReference>
<dbReference type="NCBIfam" id="TIGR00416">
    <property type="entry name" value="sms"/>
    <property type="match status" value="1"/>
</dbReference>
<evidence type="ECO:0000256" key="6">
    <source>
        <dbReference type="ARBA" id="ARBA00022833"/>
    </source>
</evidence>
<protein>
    <recommendedName>
        <fullName evidence="11 12">DNA repair protein RadA</fullName>
    </recommendedName>
</protein>
<keyword evidence="8 11" id="KW-0346">Stress response</keyword>
<keyword evidence="3 11" id="KW-0227">DNA damage</keyword>
<feature type="binding site" evidence="11">
    <location>
        <begin position="93"/>
        <end position="100"/>
    </location>
    <ligand>
        <name>ATP</name>
        <dbReference type="ChEBI" id="CHEBI:30616"/>
    </ligand>
</feature>
<evidence type="ECO:0000313" key="16">
    <source>
        <dbReference type="Proteomes" id="UP000007254"/>
    </source>
</evidence>
<keyword evidence="1 11" id="KW-0479">Metal-binding</keyword>
<keyword evidence="4 13" id="KW-0863">Zinc-finger</keyword>
<dbReference type="Gene3D" id="3.30.230.10">
    <property type="match status" value="1"/>
</dbReference>
<feature type="short sequence motif" description="RadA KNRFG motif" evidence="11">
    <location>
        <begin position="248"/>
        <end position="252"/>
    </location>
</feature>
<organism evidence="15 16">
    <name type="scientific">Winmispira thermophila (strain ATCC 700085 / DSM 6578 / Z-1203)</name>
    <name type="common">Spirochaeta thermophila</name>
    <dbReference type="NCBI Taxonomy" id="869211"/>
    <lineage>
        <taxon>Bacteria</taxon>
        <taxon>Pseudomonadati</taxon>
        <taxon>Spirochaetota</taxon>
        <taxon>Spirochaetia</taxon>
        <taxon>Winmispirales</taxon>
        <taxon>Winmispiraceae</taxon>
        <taxon>Winmispira</taxon>
    </lineage>
</organism>